<keyword evidence="3" id="KW-1185">Reference proteome</keyword>
<dbReference type="EMBL" id="JAODBU010000004">
    <property type="protein sequence ID" value="MCT7398466.1"/>
    <property type="molecule type" value="Genomic_DNA"/>
</dbReference>
<evidence type="ECO:0000313" key="2">
    <source>
        <dbReference type="EMBL" id="MCT7398466.1"/>
    </source>
</evidence>
<evidence type="ECO:0000313" key="3">
    <source>
        <dbReference type="Proteomes" id="UP001431199"/>
    </source>
</evidence>
<organism evidence="2 3">
    <name type="scientific">Eubacterium album</name>
    <dbReference type="NCBI Taxonomy" id="2978477"/>
    <lineage>
        <taxon>Bacteria</taxon>
        <taxon>Bacillati</taxon>
        <taxon>Bacillota</taxon>
        <taxon>Clostridia</taxon>
        <taxon>Eubacteriales</taxon>
        <taxon>Eubacteriaceae</taxon>
        <taxon>Eubacterium</taxon>
    </lineage>
</organism>
<gene>
    <name evidence="2" type="ORF">N5B56_05110</name>
</gene>
<sequence>MNRKSLGFFLLLLLFLISAVVWRQKLFLIIPIIMILTGILTFAYAKLATTNLNAELKFTNVVDKGKNVTGKIIVNNKYPVPLNEMVLNFEIKNILTGETKKVKENLFLGITKKSEMPLELESKYCGCIKVELKNIEIFDIWGIASIKKNFNESQQVYVMPYTITQDIELGNSNAKEASDTWQFMENVAGVSGEVFDIKEYQIGDNIKNIHWKLTGKYENPMVKKMAKEAEDSIILIFDNRFENSKYEMADALAEMFISLSRNLFNENIPHTIGWWQEDKEKYISYNIRSEQDLVSRLPKVLAAGKCLNKTSEYENYIAKMSFEKAHTVIVAETKSDVHNIAAKGVTWLTVDDELNSNNLKQGRKIKLK</sequence>
<name>A0ABT2LYU4_9FIRM</name>
<evidence type="ECO:0000259" key="1">
    <source>
        <dbReference type="Pfam" id="PF01882"/>
    </source>
</evidence>
<feature type="domain" description="DUF58" evidence="1">
    <location>
        <begin position="197"/>
        <end position="239"/>
    </location>
</feature>
<comment type="caution">
    <text evidence="2">The sequence shown here is derived from an EMBL/GenBank/DDBJ whole genome shotgun (WGS) entry which is preliminary data.</text>
</comment>
<protein>
    <submittedName>
        <fullName evidence="2">DUF58 domain-containing protein</fullName>
    </submittedName>
</protein>
<dbReference type="PANTHER" id="PTHR34351">
    <property type="entry name" value="SLR1927 PROTEIN-RELATED"/>
    <property type="match status" value="1"/>
</dbReference>
<accession>A0ABT2LYU4</accession>
<dbReference type="RefSeq" id="WP_260978495.1">
    <property type="nucleotide sequence ID" value="NZ_JAODBU010000004.1"/>
</dbReference>
<dbReference type="Pfam" id="PF01882">
    <property type="entry name" value="DUF58"/>
    <property type="match status" value="1"/>
</dbReference>
<dbReference type="Proteomes" id="UP001431199">
    <property type="component" value="Unassembled WGS sequence"/>
</dbReference>
<reference evidence="2" key="1">
    <citation type="submission" date="2022-09" db="EMBL/GenBank/DDBJ databases">
        <title>Eubacterium sp. LFL-14 isolated from human feces.</title>
        <authorList>
            <person name="Liu F."/>
        </authorList>
    </citation>
    <scope>NUCLEOTIDE SEQUENCE</scope>
    <source>
        <strain evidence="2">LFL-14</strain>
    </source>
</reference>
<dbReference type="InterPro" id="IPR002881">
    <property type="entry name" value="DUF58"/>
</dbReference>
<proteinExistence type="predicted"/>